<gene>
    <name evidence="2" type="ORF">KFK09_019882</name>
</gene>
<dbReference type="EMBL" id="JAGYWB010000014">
    <property type="protein sequence ID" value="KAI0498982.1"/>
    <property type="molecule type" value="Genomic_DNA"/>
</dbReference>
<evidence type="ECO:0000313" key="3">
    <source>
        <dbReference type="Proteomes" id="UP000829196"/>
    </source>
</evidence>
<reference evidence="2" key="1">
    <citation type="journal article" date="2022" name="Front. Genet.">
        <title>Chromosome-Scale Assembly of the Dendrobium nobile Genome Provides Insights Into the Molecular Mechanism of the Biosynthesis of the Medicinal Active Ingredient of Dendrobium.</title>
        <authorList>
            <person name="Xu Q."/>
            <person name="Niu S.-C."/>
            <person name="Li K.-L."/>
            <person name="Zheng P.-J."/>
            <person name="Zhang X.-J."/>
            <person name="Jia Y."/>
            <person name="Liu Y."/>
            <person name="Niu Y.-X."/>
            <person name="Yu L.-H."/>
            <person name="Chen D.-F."/>
            <person name="Zhang G.-Q."/>
        </authorList>
    </citation>
    <scope>NUCLEOTIDE SEQUENCE</scope>
    <source>
        <tissue evidence="2">Leaf</tissue>
    </source>
</reference>
<dbReference type="SMR" id="A0A8T3ATH1"/>
<keyword evidence="3" id="KW-1185">Reference proteome</keyword>
<evidence type="ECO:0000256" key="1">
    <source>
        <dbReference type="SAM" id="MobiDB-lite"/>
    </source>
</evidence>
<sequence>MRKTGNFGDEPIPFSFHDKKEKKKGKSSNTLLENVQQLGYRYNTAIQLKNLKSQLSTESRSYSKH</sequence>
<organism evidence="2 3">
    <name type="scientific">Dendrobium nobile</name>
    <name type="common">Orchid</name>
    <dbReference type="NCBI Taxonomy" id="94219"/>
    <lineage>
        <taxon>Eukaryota</taxon>
        <taxon>Viridiplantae</taxon>
        <taxon>Streptophyta</taxon>
        <taxon>Embryophyta</taxon>
        <taxon>Tracheophyta</taxon>
        <taxon>Spermatophyta</taxon>
        <taxon>Magnoliopsida</taxon>
        <taxon>Liliopsida</taxon>
        <taxon>Asparagales</taxon>
        <taxon>Orchidaceae</taxon>
        <taxon>Epidendroideae</taxon>
        <taxon>Malaxideae</taxon>
        <taxon>Dendrobiinae</taxon>
        <taxon>Dendrobium</taxon>
    </lineage>
</organism>
<comment type="caution">
    <text evidence="2">The sequence shown here is derived from an EMBL/GenBank/DDBJ whole genome shotgun (WGS) entry which is preliminary data.</text>
</comment>
<dbReference type="AlphaFoldDB" id="A0A8T3ATH1"/>
<protein>
    <submittedName>
        <fullName evidence="2">Uncharacterized protein</fullName>
    </submittedName>
</protein>
<feature type="region of interest" description="Disordered" evidence="1">
    <location>
        <begin position="1"/>
        <end position="30"/>
    </location>
</feature>
<dbReference type="Proteomes" id="UP000829196">
    <property type="component" value="Unassembled WGS sequence"/>
</dbReference>
<evidence type="ECO:0000313" key="2">
    <source>
        <dbReference type="EMBL" id="KAI0498982.1"/>
    </source>
</evidence>
<proteinExistence type="predicted"/>
<accession>A0A8T3ATH1</accession>
<name>A0A8T3ATH1_DENNO</name>